<dbReference type="SUPFAM" id="SSF54506">
    <property type="entry name" value="Diaminopimelate epimerase-like"/>
    <property type="match status" value="2"/>
</dbReference>
<dbReference type="Gene3D" id="3.10.310.10">
    <property type="entry name" value="Diaminopimelate Epimerase, Chain A, domain 1"/>
    <property type="match status" value="4"/>
</dbReference>
<dbReference type="PANTHER" id="PTHR13774:SF17">
    <property type="entry name" value="PHENAZINE BIOSYNTHESIS-LIKE DOMAIN-CONTAINING PROTEIN"/>
    <property type="match status" value="1"/>
</dbReference>
<dbReference type="InterPro" id="IPR014716">
    <property type="entry name" value="Fibrinogen_a/b/g_C_1"/>
</dbReference>
<proteinExistence type="inferred from homology"/>
<evidence type="ECO:0000313" key="6">
    <source>
        <dbReference type="EMBL" id="TRY76511.1"/>
    </source>
</evidence>
<dbReference type="InterPro" id="IPR000436">
    <property type="entry name" value="Sushi_SCR_CCP_dom"/>
</dbReference>
<dbReference type="Pfam" id="PF02567">
    <property type="entry name" value="PhzC-PhzF"/>
    <property type="match status" value="2"/>
</dbReference>
<dbReference type="InterPro" id="IPR003719">
    <property type="entry name" value="Phenazine_PhzF-like"/>
</dbReference>
<dbReference type="CDD" id="cd00033">
    <property type="entry name" value="CCP"/>
    <property type="match status" value="2"/>
</dbReference>
<dbReference type="Gene3D" id="2.10.70.10">
    <property type="entry name" value="Complement Module, domain 1"/>
    <property type="match status" value="1"/>
</dbReference>
<dbReference type="GO" id="GO:0016853">
    <property type="term" value="F:isomerase activity"/>
    <property type="evidence" value="ECO:0007669"/>
    <property type="project" value="UniProtKB-KW"/>
</dbReference>
<dbReference type="GO" id="GO:0005737">
    <property type="term" value="C:cytoplasm"/>
    <property type="evidence" value="ECO:0007669"/>
    <property type="project" value="TreeGrafter"/>
</dbReference>
<dbReference type="InterPro" id="IPR035976">
    <property type="entry name" value="Sushi/SCR/CCP_sf"/>
</dbReference>
<dbReference type="EMBL" id="VCGU01000004">
    <property type="protein sequence ID" value="TRY76511.1"/>
    <property type="molecule type" value="Genomic_DNA"/>
</dbReference>
<evidence type="ECO:0000259" key="5">
    <source>
        <dbReference type="PROSITE" id="PS50923"/>
    </source>
</evidence>
<reference evidence="6 7" key="1">
    <citation type="journal article" date="2018" name="Nat. Ecol. Evol.">
        <title>Genomic signatures of mitonuclear coevolution across populations of Tigriopus californicus.</title>
        <authorList>
            <person name="Barreto F.S."/>
            <person name="Watson E.T."/>
            <person name="Lima T.G."/>
            <person name="Willett C.S."/>
            <person name="Edmands S."/>
            <person name="Li W."/>
            <person name="Burton R.S."/>
        </authorList>
    </citation>
    <scope>NUCLEOTIDE SEQUENCE [LARGE SCALE GENOMIC DNA]</scope>
    <source>
        <strain evidence="6 7">San Diego</strain>
    </source>
</reference>
<evidence type="ECO:0000313" key="7">
    <source>
        <dbReference type="Proteomes" id="UP000318571"/>
    </source>
</evidence>
<dbReference type="Gene3D" id="3.90.215.10">
    <property type="entry name" value="Gamma Fibrinogen, chain A, domain 1"/>
    <property type="match status" value="1"/>
</dbReference>
<protein>
    <recommendedName>
        <fullName evidence="5">Sushi domain-containing protein</fullName>
    </recommendedName>
</protein>
<keyword evidence="4" id="KW-0768">Sushi</keyword>
<dbReference type="STRING" id="6832.A0A553PFQ7"/>
<comment type="similarity">
    <text evidence="1">Belongs to the PhzF family.</text>
</comment>
<gene>
    <name evidence="6" type="ORF">TCAL_07094</name>
</gene>
<keyword evidence="2" id="KW-1015">Disulfide bond</keyword>
<evidence type="ECO:0000256" key="3">
    <source>
        <dbReference type="ARBA" id="ARBA00023235"/>
    </source>
</evidence>
<keyword evidence="7" id="KW-1185">Reference proteome</keyword>
<dbReference type="SUPFAM" id="SSF57535">
    <property type="entry name" value="Complement control module/SCR domain"/>
    <property type="match status" value="1"/>
</dbReference>
<sequence>MDRYHHQQGVHLETAEAMEVPLFHVDTFTDKIFGGNPTAVAFLEYWLEPLVLQQIAKQTNMPATVFIVGTEEEHVWRIRWFSPDFEIDLCGHGTLASAHAIFEMYPHLSSITMMSDISGVLEIEKPYPGLCQMTFPTRPPVKIELDEVPECILKGIGTLPKEIWKSRDYLFIYDTEEEVAALKPNQVILGEINLDPGGIVATAPATRSAGVDFVSRFFTPQSVIFEDPATGSSHCSLVPFWAQRLGKQQLTASQISDRGGKLTCFYRDQFVLLQGQAVTFMKGLQGVHLETALAMEVPLFHVDTFTDKIFGGNPTAVAFLEYWLEPLVLQQIAKQTNMPATVFIVGTEEEHVWRIRWFSPDFEIDLCGHGTLASAHAIFEMYPHLSSITMMSDISGVLEIEKPYPGLYQMTFPTRPPVKIELDEVPECILKGIGTLPKEIWKSRDYLFIYDTEEEVAALKPNQVILGEINLDPGGIVATAPATRSAGVDFVSRFFTPQSIIFEDPATGSSHCSLVPFWAQRLGKQQLTASQISDRGGKLTCFYRDQFVLLQGQAVTFMKGLIRLADYVCEQGYQFPTTQTNVANVTCQDNGQWSELEPCVEYDQACQLTAEDITFPNAKPELDYPVGYWVRTLEMFPVQCDPGFYLATDRSKTDFDTTCHWDGNLRTARMGLEDVDADENLTRCSLSSEDFTQQINLGNSFYWMGLTDITSLTASVLHELKVEFFKSNGENTQITYRHFRITEILKGFALEIGEPDLHNSDIPDSWSVQFGAIFQFANSPQIYYFALLVMGFSIQNVNLIHKKCTNWLPKPLNGQMSVATCPRKDVGSCLGFLTPAVFPFCSDFEVTWNYVYAKDKEGQVSLNVSLTPFFRGKVAFVFSHKLYPLNQTTARFDISSSEPLSIDGFNLEDSSSDYLPCILNVFCGSNLSHHELMEDLNQTELGFHNVVKYSCYETEQFQRSDGSLYGTATLRCDWNGQLLDTQGQLVENLDPCIGKYEKIEEIEAADITLSSLLVVYACPRPPIHLNGAFLSLLNHNQSGNVVLPNNSVTYKCQQGRRFGPDSTLDIYFNVSCLADGNYSTNWPICEDPLCLGQPSPNEGYVLPVPRYFADERVLIIDGLVLRDESNQSVQLVLMNYINGGYHEIHSIDLEPWLFGEGSEEHFLLQIEKRNSSALNITNMDSQIQGIQYNPLFQGLKVKGRVMVNFIGLVKPGKQS</sequence>
<feature type="domain" description="Sushi" evidence="5">
    <location>
        <begin position="539"/>
        <end position="601"/>
    </location>
</feature>
<comment type="caution">
    <text evidence="6">The sequence shown here is derived from an EMBL/GenBank/DDBJ whole genome shotgun (WGS) entry which is preliminary data.</text>
</comment>
<evidence type="ECO:0000256" key="4">
    <source>
        <dbReference type="PROSITE-ProRule" id="PRU00302"/>
    </source>
</evidence>
<dbReference type="Proteomes" id="UP000318571">
    <property type="component" value="Chromosome 5"/>
</dbReference>
<dbReference type="SUPFAM" id="SSF56496">
    <property type="entry name" value="Fibrinogen C-terminal domain-like"/>
    <property type="match status" value="1"/>
</dbReference>
<dbReference type="Pfam" id="PF00084">
    <property type="entry name" value="Sushi"/>
    <property type="match status" value="1"/>
</dbReference>
<keyword evidence="3" id="KW-0413">Isomerase</keyword>
<evidence type="ECO:0000256" key="1">
    <source>
        <dbReference type="ARBA" id="ARBA00008270"/>
    </source>
</evidence>
<name>A0A553PFQ7_TIGCA</name>
<organism evidence="6 7">
    <name type="scientific">Tigriopus californicus</name>
    <name type="common">Marine copepod</name>
    <dbReference type="NCBI Taxonomy" id="6832"/>
    <lineage>
        <taxon>Eukaryota</taxon>
        <taxon>Metazoa</taxon>
        <taxon>Ecdysozoa</taxon>
        <taxon>Arthropoda</taxon>
        <taxon>Crustacea</taxon>
        <taxon>Multicrustacea</taxon>
        <taxon>Hexanauplia</taxon>
        <taxon>Copepoda</taxon>
        <taxon>Harpacticoida</taxon>
        <taxon>Harpacticidae</taxon>
        <taxon>Tigriopus</taxon>
    </lineage>
</organism>
<dbReference type="PANTHER" id="PTHR13774">
    <property type="entry name" value="PHENAZINE BIOSYNTHESIS PROTEIN"/>
    <property type="match status" value="1"/>
</dbReference>
<accession>A0A553PFQ7</accession>
<dbReference type="AlphaFoldDB" id="A0A553PFQ7"/>
<dbReference type="InterPro" id="IPR036056">
    <property type="entry name" value="Fibrinogen-like_C"/>
</dbReference>
<comment type="caution">
    <text evidence="4">Lacks conserved residue(s) required for the propagation of feature annotation.</text>
</comment>
<dbReference type="PROSITE" id="PS50923">
    <property type="entry name" value="SUSHI"/>
    <property type="match status" value="1"/>
</dbReference>
<evidence type="ECO:0000256" key="2">
    <source>
        <dbReference type="ARBA" id="ARBA00023157"/>
    </source>
</evidence>